<dbReference type="GO" id="GO:0005524">
    <property type="term" value="F:ATP binding"/>
    <property type="evidence" value="ECO:0007669"/>
    <property type="project" value="UniProtKB-KW"/>
</dbReference>
<reference evidence="9 11" key="1">
    <citation type="journal article" date="2010" name="BMC Genomics">
        <title>Combination of measures distinguishes pre-miRNAs from other stem-loops in the genome of the newly sequenced Anopheles darlingi.</title>
        <authorList>
            <person name="Mendes N.D."/>
            <person name="Freitas A.T."/>
            <person name="Vasconcelos A.T."/>
            <person name="Sagot M.F."/>
        </authorList>
    </citation>
    <scope>NUCLEOTIDE SEQUENCE</scope>
</reference>
<evidence type="ECO:0000256" key="3">
    <source>
        <dbReference type="ARBA" id="ARBA00022741"/>
    </source>
</evidence>
<dbReference type="InterPro" id="IPR004365">
    <property type="entry name" value="NA-bd_OB_tRNA"/>
</dbReference>
<evidence type="ECO:0000256" key="1">
    <source>
        <dbReference type="ARBA" id="ARBA00006303"/>
    </source>
</evidence>
<dbReference type="EMBL" id="ADMH02001728">
    <property type="protein sequence ID" value="ETN61281.1"/>
    <property type="molecule type" value="Genomic_DNA"/>
</dbReference>
<feature type="domain" description="Aminoacyl-transfer RNA synthetases class-II family profile" evidence="8">
    <location>
        <begin position="231"/>
        <end position="654"/>
    </location>
</feature>
<dbReference type="PANTHER" id="PTHR22594">
    <property type="entry name" value="ASPARTYL/LYSYL-TRNA SYNTHETASE"/>
    <property type="match status" value="1"/>
</dbReference>
<dbReference type="GO" id="GO:0006422">
    <property type="term" value="P:aspartyl-tRNA aminoacylation"/>
    <property type="evidence" value="ECO:0007669"/>
    <property type="project" value="TreeGrafter"/>
</dbReference>
<dbReference type="VEuPathDB" id="VectorBase:ADAC007063"/>
<dbReference type="InterPro" id="IPR006195">
    <property type="entry name" value="aa-tRNA-synth_II"/>
</dbReference>
<dbReference type="HAMAP" id="MF_00044">
    <property type="entry name" value="Asp_tRNA_synth_type1"/>
    <property type="match status" value="1"/>
</dbReference>
<dbReference type="STRING" id="43151.W5JBB0"/>
<keyword evidence="3" id="KW-0547">Nucleotide-binding</keyword>
<feature type="compositionally biased region" description="Polar residues" evidence="7">
    <location>
        <begin position="83"/>
        <end position="92"/>
    </location>
</feature>
<evidence type="ECO:0000256" key="7">
    <source>
        <dbReference type="SAM" id="MobiDB-lite"/>
    </source>
</evidence>
<dbReference type="PRINTS" id="PR01042">
    <property type="entry name" value="TRNASYNTHASP"/>
</dbReference>
<dbReference type="InterPro" id="IPR004115">
    <property type="entry name" value="GAD-like_sf"/>
</dbReference>
<keyword evidence="5" id="KW-0648">Protein biosynthesis</keyword>
<evidence type="ECO:0000256" key="6">
    <source>
        <dbReference type="ARBA" id="ARBA00023146"/>
    </source>
</evidence>
<reference evidence="9" key="3">
    <citation type="journal article" date="2013" name="Nucleic Acids Res.">
        <title>The genome of Anopheles darlingi, the main neotropical malaria vector.</title>
        <authorList>
            <person name="Marinotti O."/>
            <person name="Cerqueira G.C."/>
            <person name="de Almeida L.G."/>
            <person name="Ferro M.I."/>
            <person name="Loreto E.L."/>
            <person name="Zaha A."/>
            <person name="Teixeira S.M."/>
            <person name="Wespiser A.R."/>
            <person name="Almeida E Silva A."/>
            <person name="Schlindwein A.D."/>
            <person name="Pacheco A.C."/>
            <person name="Silva A.L."/>
            <person name="Graveley B.R."/>
            <person name="Walenz B.P."/>
            <person name="Lima Bde A."/>
            <person name="Ribeiro C.A."/>
            <person name="Nunes-Silva C.G."/>
            <person name="de Carvalho C.R."/>
            <person name="Soares C.M."/>
            <person name="de Menezes C.B."/>
            <person name="Matiolli C."/>
            <person name="Caffrey D."/>
            <person name="Araujo D.A."/>
            <person name="de Oliveira D.M."/>
            <person name="Golenbock D."/>
            <person name="Grisard E.C."/>
            <person name="Fantinatti-Garboggini F."/>
            <person name="de Carvalho F.M."/>
            <person name="Barcellos F.G."/>
            <person name="Prosdocimi F."/>
            <person name="May G."/>
            <person name="Azevedo Junior G.M."/>
            <person name="Guimaraes G.M."/>
            <person name="Goldman G.H."/>
            <person name="Padilha I.Q."/>
            <person name="Batista Jda S."/>
            <person name="Ferro J.A."/>
            <person name="Ribeiro J.M."/>
            <person name="Fietto J.L."/>
            <person name="Dabbas K.M."/>
            <person name="Cerdeira L."/>
            <person name="Agnez-Lima L.F."/>
            <person name="Brocchi M."/>
            <person name="de Carvalho M.O."/>
            <person name="Teixeira Mde M."/>
            <person name="Diniz Maia Mde M."/>
            <person name="Goldman M.H."/>
            <person name="Cruz Schneider M.P."/>
            <person name="Felipe M.S."/>
            <person name="Hungria M."/>
            <person name="Nicolas M.F."/>
            <person name="Pereira M."/>
            <person name="Montes M.A."/>
            <person name="Cantao M.E."/>
            <person name="Vincentz M."/>
            <person name="Rafael M.S."/>
            <person name="Silverman N."/>
            <person name="Stoco P.H."/>
            <person name="Souza R.C."/>
            <person name="Vicentini R."/>
            <person name="Gazzinelli R.T."/>
            <person name="Neves Rde O."/>
            <person name="Silva R."/>
            <person name="Astolfi-Filho S."/>
            <person name="Maciel T.E."/>
            <person name="Urmenyi T.P."/>
            <person name="Tadei W.P."/>
            <person name="Camargo E.P."/>
            <person name="de Vasconcelos A.T."/>
        </authorList>
    </citation>
    <scope>NUCLEOTIDE SEQUENCE</scope>
</reference>
<feature type="compositionally biased region" description="Basic and acidic residues" evidence="7">
    <location>
        <begin position="70"/>
        <end position="79"/>
    </location>
</feature>
<dbReference type="HOGENOM" id="CLU_014330_3_1_1"/>
<proteinExistence type="inferred from homology"/>
<feature type="region of interest" description="Disordered" evidence="7">
    <location>
        <begin position="70"/>
        <end position="92"/>
    </location>
</feature>
<dbReference type="SUPFAM" id="SSF55261">
    <property type="entry name" value="GAD domain-like"/>
    <property type="match status" value="1"/>
</dbReference>
<dbReference type="PANTHER" id="PTHR22594:SF5">
    <property type="entry name" value="ASPARTATE--TRNA LIGASE, MITOCHONDRIAL"/>
    <property type="match status" value="1"/>
</dbReference>
<dbReference type="GO" id="GO:0003676">
    <property type="term" value="F:nucleic acid binding"/>
    <property type="evidence" value="ECO:0007669"/>
    <property type="project" value="InterPro"/>
</dbReference>
<comment type="similarity">
    <text evidence="1">Belongs to the class-II aminoacyl-tRNA synthetase family. Type 1 subfamily.</text>
</comment>
<dbReference type="CDD" id="cd04317">
    <property type="entry name" value="EcAspRS_like_N"/>
    <property type="match status" value="1"/>
</dbReference>
<reference evidence="10" key="4">
    <citation type="submission" date="2015-06" db="UniProtKB">
        <authorList>
            <consortium name="EnsemblMetazoa"/>
        </authorList>
    </citation>
    <scope>IDENTIFICATION</scope>
</reference>
<dbReference type="InterPro" id="IPR012340">
    <property type="entry name" value="NA-bd_OB-fold"/>
</dbReference>
<dbReference type="InterPro" id="IPR047089">
    <property type="entry name" value="Asp-tRNA-ligase_1_N"/>
</dbReference>
<evidence type="ECO:0000256" key="4">
    <source>
        <dbReference type="ARBA" id="ARBA00022840"/>
    </source>
</evidence>
<organism evidence="9">
    <name type="scientific">Anopheles darlingi</name>
    <name type="common">Mosquito</name>
    <dbReference type="NCBI Taxonomy" id="43151"/>
    <lineage>
        <taxon>Eukaryota</taxon>
        <taxon>Metazoa</taxon>
        <taxon>Ecdysozoa</taxon>
        <taxon>Arthropoda</taxon>
        <taxon>Hexapoda</taxon>
        <taxon>Insecta</taxon>
        <taxon>Pterygota</taxon>
        <taxon>Neoptera</taxon>
        <taxon>Endopterygota</taxon>
        <taxon>Diptera</taxon>
        <taxon>Nematocera</taxon>
        <taxon>Culicoidea</taxon>
        <taxon>Culicidae</taxon>
        <taxon>Anophelinae</taxon>
        <taxon>Anopheles</taxon>
    </lineage>
</organism>
<dbReference type="NCBIfam" id="TIGR00459">
    <property type="entry name" value="aspS_bact"/>
    <property type="match status" value="1"/>
</dbReference>
<dbReference type="InterPro" id="IPR002312">
    <property type="entry name" value="Asp/Asn-tRNA-synth_IIb"/>
</dbReference>
<dbReference type="FunCoup" id="W5JBB0">
    <property type="interactions" value="1646"/>
</dbReference>
<dbReference type="VEuPathDB" id="VectorBase:ADAR2_006787"/>
<keyword evidence="6 9" id="KW-0030">Aminoacyl-tRNA synthetase</keyword>
<dbReference type="EnsemblMetazoa" id="ADAC007063-RA">
    <property type="protein sequence ID" value="ADAC007063-PA"/>
    <property type="gene ID" value="ADAC007063"/>
</dbReference>
<keyword evidence="11" id="KW-1185">Reference proteome</keyword>
<dbReference type="GO" id="GO:0004815">
    <property type="term" value="F:aspartate-tRNA ligase activity"/>
    <property type="evidence" value="ECO:0007669"/>
    <property type="project" value="TreeGrafter"/>
</dbReference>
<dbReference type="eggNOG" id="KOG2411">
    <property type="taxonomic scope" value="Eukaryota"/>
</dbReference>
<dbReference type="PROSITE" id="PS50862">
    <property type="entry name" value="AA_TRNA_LIGASE_II"/>
    <property type="match status" value="1"/>
</dbReference>
<dbReference type="SUPFAM" id="SSF50249">
    <property type="entry name" value="Nucleic acid-binding proteins"/>
    <property type="match status" value="1"/>
</dbReference>
<dbReference type="InterPro" id="IPR004364">
    <property type="entry name" value="Aa-tRNA-synt_II"/>
</dbReference>
<evidence type="ECO:0000256" key="5">
    <source>
        <dbReference type="ARBA" id="ARBA00022917"/>
    </source>
</evidence>
<dbReference type="SUPFAM" id="SSF55681">
    <property type="entry name" value="Class II aaRS and biotin synthetases"/>
    <property type="match status" value="1"/>
</dbReference>
<dbReference type="Proteomes" id="UP000000673">
    <property type="component" value="Unassembled WGS sequence"/>
</dbReference>
<evidence type="ECO:0000313" key="10">
    <source>
        <dbReference type="EnsemblMetazoa" id="ADAC007063-PA"/>
    </source>
</evidence>
<evidence type="ECO:0000313" key="9">
    <source>
        <dbReference type="EMBL" id="ETN61281.1"/>
    </source>
</evidence>
<gene>
    <name evidence="9" type="ORF">AND_007063</name>
</gene>
<dbReference type="Gene3D" id="2.40.50.140">
    <property type="entry name" value="Nucleic acid-binding proteins"/>
    <property type="match status" value="1"/>
</dbReference>
<dbReference type="Gene3D" id="3.30.930.10">
    <property type="entry name" value="Bira Bifunctional Protein, Domain 2"/>
    <property type="match status" value="1"/>
</dbReference>
<keyword evidence="4" id="KW-0067">ATP-binding</keyword>
<accession>W5JBB0</accession>
<dbReference type="GO" id="GO:0005739">
    <property type="term" value="C:mitochondrion"/>
    <property type="evidence" value="ECO:0007669"/>
    <property type="project" value="TreeGrafter"/>
</dbReference>
<evidence type="ECO:0000256" key="2">
    <source>
        <dbReference type="ARBA" id="ARBA00022598"/>
    </source>
</evidence>
<dbReference type="OMA" id="LCGWVDR"/>
<dbReference type="Pfam" id="PF00152">
    <property type="entry name" value="tRNA-synt_2"/>
    <property type="match status" value="1"/>
</dbReference>
<dbReference type="Pfam" id="PF01336">
    <property type="entry name" value="tRNA_anti-codon"/>
    <property type="match status" value="1"/>
</dbReference>
<keyword evidence="2" id="KW-0436">Ligase</keyword>
<dbReference type="InterPro" id="IPR004524">
    <property type="entry name" value="Asp-tRNA-ligase_1"/>
</dbReference>
<sequence>MLRNNAKWLLKFSIRSSTAKRRSAAYDKISSRPFSVLVQSFDKRHNSLQCEAFAVPKSTLKTTACTDQLGERQKGHPDAEPSESPSYNATNEFTTRTHTCGELRAEHAGQSVTLCGWLEFSRMSKFFTLRDGYGTVQALIAEEDGPRIPLDGLPFESILRVTGKVQLRPDGQHNRFMPTGEIEVHVEKLEVLNESKKRLPINVKDHNRAKENLRLEYRYIDLRNPQMQRNLRLRSQVIMKMRECMINDFGFLEVETPTLFRRTPGGAQEFVVPSRKPGHFYSLVQSPQQFKQMLMVGAIDRYFQIARCYRDESTRPDRQPEFTQLDIELSFTDREKVIALVEAVLRKSWPFADQPLKGPFPRMTLDEAMDRFGSDKPDVRFGYELQNVSTLLSPQNQLAVSDVREQDFRAYAIVIRAKEARQLPGGIRKTLDEIAKKSNYCKFTMSKITPEWNTGPIVRLLGQSATEAISGKLSLEPDDVLFLGWGKQSYVQNMMGRVRLAVYEMLESRSVVPKRATHAHNFLWVIDFPMFAENEETGTIESTHHPFTAPHPEDASKLADGVPPDAELFKIRSLAYDLVWNGVEIGGGSIRIHRSELQRRVLRDVLNIEHDHLGHLLDALDSGCPPHGGFAIGLDRYVSLLCSAASIRDVIAFPKSLDGKDPLSKAPVPISEEEKRIYHIKVIE</sequence>
<protein>
    <submittedName>
        <fullName evidence="9">Aspartyl-tRNA synthetase</fullName>
    </submittedName>
</protein>
<evidence type="ECO:0000259" key="8">
    <source>
        <dbReference type="PROSITE" id="PS50862"/>
    </source>
</evidence>
<name>W5JBB0_ANODA</name>
<dbReference type="AlphaFoldDB" id="W5JBB0"/>
<reference evidence="9" key="2">
    <citation type="submission" date="2010-05" db="EMBL/GenBank/DDBJ databases">
        <authorList>
            <person name="Almeida L.G."/>
            <person name="Nicolas M.F."/>
            <person name="Souza R.C."/>
            <person name="Vasconcelos A.T.R."/>
        </authorList>
    </citation>
    <scope>NUCLEOTIDE SEQUENCE</scope>
</reference>
<dbReference type="NCBIfam" id="NF001750">
    <property type="entry name" value="PRK00476.1"/>
    <property type="match status" value="1"/>
</dbReference>
<dbReference type="InterPro" id="IPR045864">
    <property type="entry name" value="aa-tRNA-synth_II/BPL/LPL"/>
</dbReference>
<dbReference type="Gene3D" id="3.30.1360.30">
    <property type="entry name" value="GAD-like domain"/>
    <property type="match status" value="1"/>
</dbReference>
<evidence type="ECO:0000313" key="11">
    <source>
        <dbReference type="Proteomes" id="UP000000673"/>
    </source>
</evidence>